<dbReference type="PANTHER" id="PTHR24276">
    <property type="entry name" value="POLYSERASE-RELATED"/>
    <property type="match status" value="1"/>
</dbReference>
<dbReference type="InterPro" id="IPR050430">
    <property type="entry name" value="Peptidase_S1"/>
</dbReference>
<accession>A0AAN7PR18</accession>
<dbReference type="InterPro" id="IPR001314">
    <property type="entry name" value="Peptidase_S1A"/>
</dbReference>
<proteinExistence type="inferred from homology"/>
<dbReference type="GO" id="GO:0005576">
    <property type="term" value="C:extracellular region"/>
    <property type="evidence" value="ECO:0007669"/>
    <property type="project" value="UniProtKB-SubCell"/>
</dbReference>
<evidence type="ECO:0000256" key="5">
    <source>
        <dbReference type="ARBA" id="ARBA00022801"/>
    </source>
</evidence>
<feature type="signal peptide" evidence="9">
    <location>
        <begin position="1"/>
        <end position="18"/>
    </location>
</feature>
<keyword evidence="5 8" id="KW-0378">Hydrolase</keyword>
<evidence type="ECO:0000256" key="1">
    <source>
        <dbReference type="ARBA" id="ARBA00004613"/>
    </source>
</evidence>
<evidence type="ECO:0000256" key="4">
    <source>
        <dbReference type="ARBA" id="ARBA00022670"/>
    </source>
</evidence>
<reference evidence="12" key="1">
    <citation type="submission" date="2023-01" db="EMBL/GenBank/DDBJ databases">
        <title>Key to firefly adult light organ development and bioluminescence: homeobox transcription factors regulate luciferase expression and transportation to peroxisome.</title>
        <authorList>
            <person name="Fu X."/>
        </authorList>
    </citation>
    <scope>NUCLEOTIDE SEQUENCE [LARGE SCALE GENOMIC DNA]</scope>
</reference>
<dbReference type="PANTHER" id="PTHR24276:SF96">
    <property type="entry name" value="PEPTIDASE S1 DOMAIN-CONTAINING PROTEIN"/>
    <property type="match status" value="1"/>
</dbReference>
<evidence type="ECO:0000256" key="7">
    <source>
        <dbReference type="ARBA" id="ARBA00023157"/>
    </source>
</evidence>
<sequence length="355" mass="40065">MIKVSFFVLVLLFVESRSFVDWRIVGGSSSDDGEYPYQVSQKVYNRHNCGGSIIDSSTILTAAHCVYRHPPEEMTILVGSNKLNQGGVTHPVKKYIMHQMYDQKTLQNDIALIKLSTRIHFTSSVHSIALDHEYIPGGIDCVLSGWGWISYPGSSVNKLQHVSLKTTDIDVCRDRLSTINYPILDTNICAFTKNKQGGCRGDSGGPLVANGKQIGILSWLRYCGTGVPDVFTRVSSYIDWIDKAQVLVVGTTSCDRNVKVDCTRSSKNWKYLKKYCEKIFNVETSAIEQIEEARTESKKPEDDYLAKNEVLEEMRKLRNGKSIIEDIIDAELLKNGGQALYKHTYILIKQIWKQH</sequence>
<feature type="domain" description="Peptidase S1" evidence="10">
    <location>
        <begin position="24"/>
        <end position="246"/>
    </location>
</feature>
<dbReference type="InterPro" id="IPR018114">
    <property type="entry name" value="TRYPSIN_HIS"/>
</dbReference>
<dbReference type="EMBL" id="JARPUR010000006">
    <property type="protein sequence ID" value="KAK4873577.1"/>
    <property type="molecule type" value="Genomic_DNA"/>
</dbReference>
<evidence type="ECO:0000256" key="3">
    <source>
        <dbReference type="ARBA" id="ARBA00022525"/>
    </source>
</evidence>
<comment type="similarity">
    <text evidence="2">Belongs to the peptidase S1 family.</text>
</comment>
<keyword evidence="4 8" id="KW-0645">Protease</keyword>
<dbReference type="GO" id="GO:0004252">
    <property type="term" value="F:serine-type endopeptidase activity"/>
    <property type="evidence" value="ECO:0007669"/>
    <property type="project" value="InterPro"/>
</dbReference>
<dbReference type="PROSITE" id="PS00135">
    <property type="entry name" value="TRYPSIN_SER"/>
    <property type="match status" value="1"/>
</dbReference>
<keyword evidence="12" id="KW-1185">Reference proteome</keyword>
<dbReference type="FunFam" id="2.40.10.10:FF:000047">
    <property type="entry name" value="Trypsin eta"/>
    <property type="match status" value="1"/>
</dbReference>
<keyword evidence="9" id="KW-0732">Signal</keyword>
<dbReference type="CDD" id="cd00190">
    <property type="entry name" value="Tryp_SPc"/>
    <property type="match status" value="1"/>
</dbReference>
<evidence type="ECO:0000256" key="6">
    <source>
        <dbReference type="ARBA" id="ARBA00022825"/>
    </source>
</evidence>
<gene>
    <name evidence="11" type="ORF">RN001_012937</name>
</gene>
<dbReference type="PROSITE" id="PS00134">
    <property type="entry name" value="TRYPSIN_HIS"/>
    <property type="match status" value="1"/>
</dbReference>
<dbReference type="Pfam" id="PF00089">
    <property type="entry name" value="Trypsin"/>
    <property type="match status" value="1"/>
</dbReference>
<dbReference type="Proteomes" id="UP001353858">
    <property type="component" value="Unassembled WGS sequence"/>
</dbReference>
<keyword evidence="6 8" id="KW-0720">Serine protease</keyword>
<protein>
    <recommendedName>
        <fullName evidence="10">Peptidase S1 domain-containing protein</fullName>
    </recommendedName>
</protein>
<evidence type="ECO:0000256" key="9">
    <source>
        <dbReference type="SAM" id="SignalP"/>
    </source>
</evidence>
<name>A0AAN7PR18_9COLE</name>
<dbReference type="Gene3D" id="2.40.10.10">
    <property type="entry name" value="Trypsin-like serine proteases"/>
    <property type="match status" value="2"/>
</dbReference>
<comment type="subcellular location">
    <subcellularLocation>
        <location evidence="1">Secreted</location>
    </subcellularLocation>
</comment>
<evidence type="ECO:0000313" key="11">
    <source>
        <dbReference type="EMBL" id="KAK4873577.1"/>
    </source>
</evidence>
<keyword evidence="3" id="KW-0964">Secreted</keyword>
<feature type="chain" id="PRO_5043006774" description="Peptidase S1 domain-containing protein" evidence="9">
    <location>
        <begin position="19"/>
        <end position="355"/>
    </location>
</feature>
<organism evidence="11 12">
    <name type="scientific">Aquatica leii</name>
    <dbReference type="NCBI Taxonomy" id="1421715"/>
    <lineage>
        <taxon>Eukaryota</taxon>
        <taxon>Metazoa</taxon>
        <taxon>Ecdysozoa</taxon>
        <taxon>Arthropoda</taxon>
        <taxon>Hexapoda</taxon>
        <taxon>Insecta</taxon>
        <taxon>Pterygota</taxon>
        <taxon>Neoptera</taxon>
        <taxon>Endopterygota</taxon>
        <taxon>Coleoptera</taxon>
        <taxon>Polyphaga</taxon>
        <taxon>Elateriformia</taxon>
        <taxon>Elateroidea</taxon>
        <taxon>Lampyridae</taxon>
        <taxon>Luciolinae</taxon>
        <taxon>Aquatica</taxon>
    </lineage>
</organism>
<dbReference type="AlphaFoldDB" id="A0AAN7PR18"/>
<dbReference type="SMART" id="SM00020">
    <property type="entry name" value="Tryp_SPc"/>
    <property type="match status" value="1"/>
</dbReference>
<evidence type="ECO:0000256" key="8">
    <source>
        <dbReference type="RuleBase" id="RU363034"/>
    </source>
</evidence>
<evidence type="ECO:0000256" key="2">
    <source>
        <dbReference type="ARBA" id="ARBA00007664"/>
    </source>
</evidence>
<evidence type="ECO:0000259" key="10">
    <source>
        <dbReference type="PROSITE" id="PS50240"/>
    </source>
</evidence>
<dbReference type="SUPFAM" id="SSF50494">
    <property type="entry name" value="Trypsin-like serine proteases"/>
    <property type="match status" value="1"/>
</dbReference>
<dbReference type="GO" id="GO:0016485">
    <property type="term" value="P:protein processing"/>
    <property type="evidence" value="ECO:0007669"/>
    <property type="project" value="UniProtKB-ARBA"/>
</dbReference>
<evidence type="ECO:0000313" key="12">
    <source>
        <dbReference type="Proteomes" id="UP001353858"/>
    </source>
</evidence>
<comment type="caution">
    <text evidence="11">The sequence shown here is derived from an EMBL/GenBank/DDBJ whole genome shotgun (WGS) entry which is preliminary data.</text>
</comment>
<dbReference type="PRINTS" id="PR00722">
    <property type="entry name" value="CHYMOTRYPSIN"/>
</dbReference>
<dbReference type="InterPro" id="IPR033116">
    <property type="entry name" value="TRYPSIN_SER"/>
</dbReference>
<dbReference type="InterPro" id="IPR043504">
    <property type="entry name" value="Peptidase_S1_PA_chymotrypsin"/>
</dbReference>
<keyword evidence="7" id="KW-1015">Disulfide bond</keyword>
<dbReference type="InterPro" id="IPR009003">
    <property type="entry name" value="Peptidase_S1_PA"/>
</dbReference>
<dbReference type="PROSITE" id="PS50240">
    <property type="entry name" value="TRYPSIN_DOM"/>
    <property type="match status" value="1"/>
</dbReference>
<dbReference type="InterPro" id="IPR001254">
    <property type="entry name" value="Trypsin_dom"/>
</dbReference>